<reference evidence="2 3" key="1">
    <citation type="journal article" date="2015" name="Int. Biodeterior. Biodegradation">
        <title>Physiological and genetic screening methods for the isolation of methyl tert-butyl ether-degrading bacteria for bioremediation purposes.</title>
        <authorList>
            <person name="Guisado I.M."/>
            <person name="Purswani J."/>
            <person name="Gonzalez Lopez J."/>
            <person name="Pozo C."/>
        </authorList>
    </citation>
    <scope>NUCLEOTIDE SEQUENCE [LARGE SCALE GENOMIC DNA]</scope>
    <source>
        <strain evidence="2 3">SH7</strain>
    </source>
</reference>
<dbReference type="Pfam" id="PF00583">
    <property type="entry name" value="Acetyltransf_1"/>
    <property type="match status" value="1"/>
</dbReference>
<keyword evidence="3" id="KW-1185">Reference proteome</keyword>
<comment type="caution">
    <text evidence="2">The sequence shown here is derived from an EMBL/GenBank/DDBJ whole genome shotgun (WGS) entry which is preliminary data.</text>
</comment>
<dbReference type="InterPro" id="IPR000182">
    <property type="entry name" value="GNAT_dom"/>
</dbReference>
<evidence type="ECO:0000259" key="1">
    <source>
        <dbReference type="PROSITE" id="PS51186"/>
    </source>
</evidence>
<name>A0A0W1AZX6_9BACL</name>
<gene>
    <name evidence="2" type="ORF">UQ64_15660</name>
</gene>
<dbReference type="InterPro" id="IPR016181">
    <property type="entry name" value="Acyl_CoA_acyltransferase"/>
</dbReference>
<dbReference type="Gene3D" id="3.40.630.30">
    <property type="match status" value="1"/>
</dbReference>
<dbReference type="AlphaFoldDB" id="A0A0W1AZX6"/>
<dbReference type="OrthoDB" id="1902458at2"/>
<sequence length="177" mass="20620">MNITITLTDSTTKFMINNLYPLYLHDLSEIWGNLPNQYGVYEDNETQTLNEQNKVFDIWWGKPGVLYPYLIKVDGIPAGFALVATPPYTPPGCEFYLNEFFILRPFRGKGIAERAAKEVFNLHIGKWELQTNPTATNRRAQHFWRKTLKEYTGNSFQEECKKSFDDELKMIFNFCNG</sequence>
<dbReference type="CDD" id="cd04301">
    <property type="entry name" value="NAT_SF"/>
    <property type="match status" value="1"/>
</dbReference>
<dbReference type="SUPFAM" id="SSF55729">
    <property type="entry name" value="Acyl-CoA N-acyltransferases (Nat)"/>
    <property type="match status" value="1"/>
</dbReference>
<evidence type="ECO:0000313" key="2">
    <source>
        <dbReference type="EMBL" id="KTD86861.1"/>
    </source>
</evidence>
<dbReference type="EMBL" id="LCZJ02000019">
    <property type="protein sequence ID" value="KTD86861.1"/>
    <property type="molecule type" value="Genomic_DNA"/>
</dbReference>
<organism evidence="2 3">
    <name type="scientific">Paenibacillus etheri</name>
    <dbReference type="NCBI Taxonomy" id="1306852"/>
    <lineage>
        <taxon>Bacteria</taxon>
        <taxon>Bacillati</taxon>
        <taxon>Bacillota</taxon>
        <taxon>Bacilli</taxon>
        <taxon>Bacillales</taxon>
        <taxon>Paenibacillaceae</taxon>
        <taxon>Paenibacillus</taxon>
    </lineage>
</organism>
<dbReference type="GO" id="GO:0016747">
    <property type="term" value="F:acyltransferase activity, transferring groups other than amino-acyl groups"/>
    <property type="evidence" value="ECO:0007669"/>
    <property type="project" value="InterPro"/>
</dbReference>
<dbReference type="RefSeq" id="WP_060623749.1">
    <property type="nucleotide sequence ID" value="NZ_LCZJ02000019.1"/>
</dbReference>
<protein>
    <submittedName>
        <fullName evidence="2">Acetyltransferase</fullName>
    </submittedName>
</protein>
<dbReference type="Proteomes" id="UP000054709">
    <property type="component" value="Unassembled WGS sequence"/>
</dbReference>
<accession>A0A0W1AZX6</accession>
<evidence type="ECO:0000313" key="3">
    <source>
        <dbReference type="Proteomes" id="UP000054709"/>
    </source>
</evidence>
<dbReference type="PROSITE" id="PS51186">
    <property type="entry name" value="GNAT"/>
    <property type="match status" value="1"/>
</dbReference>
<proteinExistence type="predicted"/>
<feature type="domain" description="N-acetyltransferase" evidence="1">
    <location>
        <begin position="17"/>
        <end position="175"/>
    </location>
</feature>